<name>A0A1I8ARL1_9BILA</name>
<keyword evidence="2" id="KW-1185">Reference proteome</keyword>
<dbReference type="InterPro" id="IPR035969">
    <property type="entry name" value="Rab-GAP_TBC_sf"/>
</dbReference>
<evidence type="ECO:0000313" key="2">
    <source>
        <dbReference type="Proteomes" id="UP000095287"/>
    </source>
</evidence>
<dbReference type="InterPro" id="IPR000195">
    <property type="entry name" value="Rab-GAP-TBC_dom"/>
</dbReference>
<dbReference type="Pfam" id="PF00566">
    <property type="entry name" value="RabGAP-TBC"/>
    <property type="match status" value="1"/>
</dbReference>
<proteinExistence type="predicted"/>
<organism evidence="2 3">
    <name type="scientific">Steinernema glaseri</name>
    <dbReference type="NCBI Taxonomy" id="37863"/>
    <lineage>
        <taxon>Eukaryota</taxon>
        <taxon>Metazoa</taxon>
        <taxon>Ecdysozoa</taxon>
        <taxon>Nematoda</taxon>
        <taxon>Chromadorea</taxon>
        <taxon>Rhabditida</taxon>
        <taxon>Tylenchina</taxon>
        <taxon>Panagrolaimomorpha</taxon>
        <taxon>Strongyloidoidea</taxon>
        <taxon>Steinernematidae</taxon>
        <taxon>Steinernema</taxon>
    </lineage>
</organism>
<dbReference type="WBParaSite" id="L893_g8340.t1">
    <property type="protein sequence ID" value="L893_g8340.t1"/>
    <property type="gene ID" value="L893_g8340"/>
</dbReference>
<dbReference type="PROSITE" id="PS50086">
    <property type="entry name" value="TBC_RABGAP"/>
    <property type="match status" value="1"/>
</dbReference>
<dbReference type="PANTHER" id="PTHR47219">
    <property type="entry name" value="RAB GTPASE-ACTIVATING PROTEIN 1-LIKE"/>
    <property type="match status" value="1"/>
</dbReference>
<dbReference type="Gene3D" id="1.10.472.80">
    <property type="entry name" value="Ypt/Rab-GAP domain of gyp1p, domain 3"/>
    <property type="match status" value="2"/>
</dbReference>
<dbReference type="InterPro" id="IPR050302">
    <property type="entry name" value="Rab_GAP_TBC_domain"/>
</dbReference>
<feature type="domain" description="Rab-GAP TBC" evidence="1">
    <location>
        <begin position="1"/>
        <end position="56"/>
    </location>
</feature>
<dbReference type="GO" id="GO:0031267">
    <property type="term" value="F:small GTPase binding"/>
    <property type="evidence" value="ECO:0007669"/>
    <property type="project" value="TreeGrafter"/>
</dbReference>
<dbReference type="SUPFAM" id="SSF47923">
    <property type="entry name" value="Ypt/Rab-GAP domain of gyp1p"/>
    <property type="match status" value="2"/>
</dbReference>
<evidence type="ECO:0000259" key="1">
    <source>
        <dbReference type="PROSITE" id="PS50086"/>
    </source>
</evidence>
<dbReference type="PANTHER" id="PTHR47219:SF20">
    <property type="entry name" value="TBC1 DOMAIN FAMILY MEMBER 2B"/>
    <property type="match status" value="1"/>
</dbReference>
<evidence type="ECO:0000313" key="3">
    <source>
        <dbReference type="WBParaSite" id="L893_g8340.t1"/>
    </source>
</evidence>
<reference evidence="3" key="1">
    <citation type="submission" date="2016-11" db="UniProtKB">
        <authorList>
            <consortium name="WormBaseParasite"/>
        </authorList>
    </citation>
    <scope>IDENTIFICATION</scope>
</reference>
<dbReference type="GO" id="GO:0005096">
    <property type="term" value="F:GTPase activator activity"/>
    <property type="evidence" value="ECO:0007669"/>
    <property type="project" value="TreeGrafter"/>
</dbReference>
<accession>A0A1I8ARL1</accession>
<dbReference type="Proteomes" id="UP000095287">
    <property type="component" value="Unplaced"/>
</dbReference>
<sequence length="106" mass="12213">LKELVELKFPKLARHLDMCDIDLTTVTLNWFLALFFDAVPFMEVLKELVELKFPKLARHLDMCDIDLTTVTLNWFLALFFDAVPFMVEPVVRGAVEPHDSYVGEAV</sequence>
<protein>
    <submittedName>
        <fullName evidence="3">Rab-GAP TBC domain-containing protein</fullName>
    </submittedName>
</protein>
<dbReference type="AlphaFoldDB" id="A0A1I8ARL1"/>